<comment type="similarity">
    <text evidence="1">Belongs to the importin alpha family.</text>
</comment>
<organism evidence="4 5">
    <name type="scientific">Polysphondylium violaceum</name>
    <dbReference type="NCBI Taxonomy" id="133409"/>
    <lineage>
        <taxon>Eukaryota</taxon>
        <taxon>Amoebozoa</taxon>
        <taxon>Evosea</taxon>
        <taxon>Eumycetozoa</taxon>
        <taxon>Dictyostelia</taxon>
        <taxon>Dictyosteliales</taxon>
        <taxon>Dictyosteliaceae</taxon>
        <taxon>Polysphondylium</taxon>
    </lineage>
</organism>
<evidence type="ECO:0008006" key="6">
    <source>
        <dbReference type="Google" id="ProtNLM"/>
    </source>
</evidence>
<comment type="caution">
    <text evidence="4">The sequence shown here is derived from an EMBL/GenBank/DDBJ whole genome shotgun (WGS) entry which is preliminary data.</text>
</comment>
<dbReference type="EMBL" id="AJWJ01000132">
    <property type="protein sequence ID" value="KAF2074726.1"/>
    <property type="molecule type" value="Genomic_DNA"/>
</dbReference>
<keyword evidence="3" id="KW-0653">Protein transport</keyword>
<dbReference type="AlphaFoldDB" id="A0A8J4Q663"/>
<dbReference type="PANTHER" id="PTHR23316">
    <property type="entry name" value="IMPORTIN ALPHA"/>
    <property type="match status" value="1"/>
</dbReference>
<reference evidence="4" key="1">
    <citation type="submission" date="2020-01" db="EMBL/GenBank/DDBJ databases">
        <title>Development of genomics and gene disruption for Polysphondylium violaceum indicates a role for the polyketide synthase stlB in stalk morphogenesis.</title>
        <authorList>
            <person name="Narita B."/>
            <person name="Kawabe Y."/>
            <person name="Kin K."/>
            <person name="Saito T."/>
            <person name="Gibbs R."/>
            <person name="Kuspa A."/>
            <person name="Muzny D."/>
            <person name="Queller D."/>
            <person name="Richards S."/>
            <person name="Strassman J."/>
            <person name="Sucgang R."/>
            <person name="Worley K."/>
            <person name="Schaap P."/>
        </authorList>
    </citation>
    <scope>NUCLEOTIDE SEQUENCE</scope>
    <source>
        <strain evidence="4">QSvi11</strain>
    </source>
</reference>
<accession>A0A8J4Q663</accession>
<evidence type="ECO:0000256" key="1">
    <source>
        <dbReference type="ARBA" id="ARBA00010394"/>
    </source>
</evidence>
<protein>
    <recommendedName>
        <fullName evidence="6">Armadillo repeat-containing protein</fullName>
    </recommendedName>
</protein>
<dbReference type="InterPro" id="IPR016024">
    <property type="entry name" value="ARM-type_fold"/>
</dbReference>
<proteinExistence type="inferred from homology"/>
<name>A0A8J4Q663_9MYCE</name>
<dbReference type="Proteomes" id="UP000695562">
    <property type="component" value="Unassembled WGS sequence"/>
</dbReference>
<evidence type="ECO:0000313" key="4">
    <source>
        <dbReference type="EMBL" id="KAF2074726.1"/>
    </source>
</evidence>
<evidence type="ECO:0000256" key="3">
    <source>
        <dbReference type="ARBA" id="ARBA00022927"/>
    </source>
</evidence>
<evidence type="ECO:0000256" key="2">
    <source>
        <dbReference type="ARBA" id="ARBA00022448"/>
    </source>
</evidence>
<dbReference type="SUPFAM" id="SSF48371">
    <property type="entry name" value="ARM repeat"/>
    <property type="match status" value="1"/>
</dbReference>
<dbReference type="Gene3D" id="1.25.10.10">
    <property type="entry name" value="Leucine-rich Repeat Variant"/>
    <property type="match status" value="1"/>
</dbReference>
<dbReference type="InterPro" id="IPR011989">
    <property type="entry name" value="ARM-like"/>
</dbReference>
<keyword evidence="5" id="KW-1185">Reference proteome</keyword>
<dbReference type="GO" id="GO:0015031">
    <property type="term" value="P:protein transport"/>
    <property type="evidence" value="ECO:0007669"/>
    <property type="project" value="UniProtKB-KW"/>
</dbReference>
<evidence type="ECO:0000313" key="5">
    <source>
        <dbReference type="Proteomes" id="UP000695562"/>
    </source>
</evidence>
<sequence>MEGLPVYQDDEGKENCENLNSEDLEVVYKSLNYFVTLMEIDYYNTTDPVQKIIDVGTVPKVITLLHNSPDNLTHLACRFFIQMLCIHPEHINIIADYGVLIPLIRLVEKSSDNSMLVGIALWIIGSIAEDPKYREELYENGPLQTFLSLLQKSNASFTIGSVSLIVKNLCQGDVSVEKGFKLLEILSLVMKSNNSLSLSNGASALKEISKLKEMIFYLIEWSLVKLSLDVLKNEVYSRFYADLLLIIENTSKENPQHVFSIGTSSVILRFLFGPINPEPAPDGEDEVDPTNTTEAKRLIVLNILSNLIPSANTDQIQEFIDLHYFETLINLLNNDTDSKKVINLLFLLLKNEDVTFDQMEFLVSHFEFLQVFIIQLEAPNLSSQDKITIIKSINHILSIGDQIQLQKKAENNSFVANFTSIDGFSRLKTIYETDNTIETHYPLSNILNFEK</sequence>
<gene>
    <name evidence="4" type="ORF">CYY_003958</name>
</gene>
<keyword evidence="2" id="KW-0813">Transport</keyword>